<accession>A0A1I0P3U1</accession>
<dbReference type="GeneID" id="99986419"/>
<keyword evidence="3" id="KW-1185">Reference proteome</keyword>
<reference evidence="3" key="1">
    <citation type="submission" date="2016-10" db="EMBL/GenBank/DDBJ databases">
        <authorList>
            <person name="Varghese N."/>
            <person name="Submissions S."/>
        </authorList>
    </citation>
    <scope>NUCLEOTIDE SEQUENCE [LARGE SCALE GENOMIC DNA]</scope>
    <source>
        <strain evidence="3">CGMCC 1.12402</strain>
    </source>
</reference>
<evidence type="ECO:0000313" key="3">
    <source>
        <dbReference type="Proteomes" id="UP000199437"/>
    </source>
</evidence>
<name>A0A1I0P3U1_9BACT</name>
<proteinExistence type="predicted"/>
<organism evidence="2 3">
    <name type="scientific">Roseivirga pacifica</name>
    <dbReference type="NCBI Taxonomy" id="1267423"/>
    <lineage>
        <taxon>Bacteria</taxon>
        <taxon>Pseudomonadati</taxon>
        <taxon>Bacteroidota</taxon>
        <taxon>Cytophagia</taxon>
        <taxon>Cytophagales</taxon>
        <taxon>Roseivirgaceae</taxon>
        <taxon>Roseivirga</taxon>
    </lineage>
</organism>
<evidence type="ECO:0000313" key="2">
    <source>
        <dbReference type="EMBL" id="SEW08895.1"/>
    </source>
</evidence>
<dbReference type="RefSeq" id="WP_090258064.1">
    <property type="nucleotide sequence ID" value="NZ_FOIR01000001.1"/>
</dbReference>
<dbReference type="EMBL" id="FOIR01000001">
    <property type="protein sequence ID" value="SEW08895.1"/>
    <property type="molecule type" value="Genomic_DNA"/>
</dbReference>
<dbReference type="AlphaFoldDB" id="A0A1I0P3U1"/>
<evidence type="ECO:0000256" key="1">
    <source>
        <dbReference type="SAM" id="MobiDB-lite"/>
    </source>
</evidence>
<dbReference type="Proteomes" id="UP000199437">
    <property type="component" value="Unassembled WGS sequence"/>
</dbReference>
<feature type="region of interest" description="Disordered" evidence="1">
    <location>
        <begin position="1"/>
        <end position="20"/>
    </location>
</feature>
<protein>
    <submittedName>
        <fullName evidence="2">Uncharacterized protein</fullName>
    </submittedName>
</protein>
<gene>
    <name evidence="2" type="ORF">SAMN05216290_1696</name>
</gene>
<feature type="region of interest" description="Disordered" evidence="1">
    <location>
        <begin position="133"/>
        <end position="155"/>
    </location>
</feature>
<dbReference type="STRING" id="1267423.SAMN05216290_1696"/>
<sequence>MKTHATPTQQNTRRSAASSQTIQHHIIQRVNNESLRDTTDPAISALKVRTVLILEQLKQGGEDWKGKWGEKAKKKAREKTQQILNNEKGESIESQVVKKIWSQLSTEEKIQVCTEAAKTAGKAVTTLLGELSLPESSSSSSKKKSKSKKSSSSDSIVGDALLSGMEGISNLSSNDLKTMYKALKKKREFDKKVEEIKDEITDKVGLGSERAGEFVGEMRDEHDFEKLINELLPEFDAASKKFRALKKTIEDNDDNSRYTDEIAVLHNALEHILGPRIAFIYNGQINAKARLDYPKLCEHHIKEINSASRDNGMLSFLKANNGNKGDSSVPIAQEKAASALKRVVHKSWSKVTYFWSTPSGVTKLRKIGRGMEASDYLTTAKALAKDFGDGGSNRDQKVTQPFYTALADVNVTNKSSLNTATEAFKTAESGLS</sequence>